<keyword evidence="3" id="KW-1185">Reference proteome</keyword>
<sequence>MLPFMDDPDFPMALKQARIHSGISYAELGRKVGIAPAMPARYERGESQPTEMTWHKLNQVLFGESAVVDASGEVSKSLASATVVELVEELKKRGVSKVELHFD</sequence>
<proteinExistence type="predicted"/>
<dbReference type="InterPro" id="IPR001387">
    <property type="entry name" value="Cro/C1-type_HTH"/>
</dbReference>
<dbReference type="Proteomes" id="UP000464262">
    <property type="component" value="Chromosome 1"/>
</dbReference>
<reference evidence="2 3" key="1">
    <citation type="submission" date="2020-01" db="EMBL/GenBank/DDBJ databases">
        <title>Whole genome and functional gene identification of agarase of Vibrio HN897.</title>
        <authorList>
            <person name="Liu Y."/>
            <person name="Zhao Z."/>
        </authorList>
    </citation>
    <scope>NUCLEOTIDE SEQUENCE [LARGE SCALE GENOMIC DNA]</scope>
    <source>
        <strain evidence="2 3">HN897</strain>
    </source>
</reference>
<dbReference type="RefSeq" id="WP_164649180.1">
    <property type="nucleotide sequence ID" value="NZ_CP047475.1"/>
</dbReference>
<dbReference type="GO" id="GO:0003677">
    <property type="term" value="F:DNA binding"/>
    <property type="evidence" value="ECO:0007669"/>
    <property type="project" value="InterPro"/>
</dbReference>
<protein>
    <submittedName>
        <fullName evidence="2">Helix-turn-helix domain-containing protein</fullName>
    </submittedName>
</protein>
<dbReference type="EMBL" id="CP047475">
    <property type="protein sequence ID" value="QIA64271.1"/>
    <property type="molecule type" value="Genomic_DNA"/>
</dbReference>
<dbReference type="CDD" id="cd00093">
    <property type="entry name" value="HTH_XRE"/>
    <property type="match status" value="1"/>
</dbReference>
<evidence type="ECO:0000313" key="3">
    <source>
        <dbReference type="Proteomes" id="UP000464262"/>
    </source>
</evidence>
<dbReference type="InterPro" id="IPR010982">
    <property type="entry name" value="Lambda_DNA-bd_dom_sf"/>
</dbReference>
<organism evidence="2 3">
    <name type="scientific">Vibrio astriarenae</name>
    <dbReference type="NCBI Taxonomy" id="1481923"/>
    <lineage>
        <taxon>Bacteria</taxon>
        <taxon>Pseudomonadati</taxon>
        <taxon>Pseudomonadota</taxon>
        <taxon>Gammaproteobacteria</taxon>
        <taxon>Vibrionales</taxon>
        <taxon>Vibrionaceae</taxon>
        <taxon>Vibrio</taxon>
    </lineage>
</organism>
<dbReference type="KEGG" id="vas:GT360_12460"/>
<feature type="domain" description="HTH cro/C1-type" evidence="1">
    <location>
        <begin position="14"/>
        <end position="50"/>
    </location>
</feature>
<dbReference type="PROSITE" id="PS50943">
    <property type="entry name" value="HTH_CROC1"/>
    <property type="match status" value="1"/>
</dbReference>
<dbReference type="Gene3D" id="1.10.260.40">
    <property type="entry name" value="lambda repressor-like DNA-binding domains"/>
    <property type="match status" value="1"/>
</dbReference>
<dbReference type="AlphaFoldDB" id="A0A7Z2T4V9"/>
<accession>A0A7Z2T4V9</accession>
<dbReference type="Pfam" id="PF01381">
    <property type="entry name" value="HTH_3"/>
    <property type="match status" value="1"/>
</dbReference>
<evidence type="ECO:0000313" key="2">
    <source>
        <dbReference type="EMBL" id="QIA64271.1"/>
    </source>
</evidence>
<name>A0A7Z2T4V9_9VIBR</name>
<evidence type="ECO:0000259" key="1">
    <source>
        <dbReference type="PROSITE" id="PS50943"/>
    </source>
</evidence>
<gene>
    <name evidence="2" type="ORF">GT360_12460</name>
</gene>
<dbReference type="SUPFAM" id="SSF47413">
    <property type="entry name" value="lambda repressor-like DNA-binding domains"/>
    <property type="match status" value="1"/>
</dbReference>